<dbReference type="EMBL" id="JAWHQM010000023">
    <property type="protein sequence ID" value="KAK5632108.1"/>
    <property type="molecule type" value="Genomic_DNA"/>
</dbReference>
<dbReference type="AlphaFoldDB" id="A0AAN7ZB06"/>
<gene>
    <name evidence="2" type="ORF">RRF57_007822</name>
</gene>
<organism evidence="2 3">
    <name type="scientific">Xylaria bambusicola</name>
    <dbReference type="NCBI Taxonomy" id="326684"/>
    <lineage>
        <taxon>Eukaryota</taxon>
        <taxon>Fungi</taxon>
        <taxon>Dikarya</taxon>
        <taxon>Ascomycota</taxon>
        <taxon>Pezizomycotina</taxon>
        <taxon>Sordariomycetes</taxon>
        <taxon>Xylariomycetidae</taxon>
        <taxon>Xylariales</taxon>
        <taxon>Xylariaceae</taxon>
        <taxon>Xylaria</taxon>
    </lineage>
</organism>
<dbReference type="Proteomes" id="UP001305414">
    <property type="component" value="Unassembled WGS sequence"/>
</dbReference>
<keyword evidence="3" id="KW-1185">Reference proteome</keyword>
<protein>
    <submittedName>
        <fullName evidence="2">Uncharacterized protein</fullName>
    </submittedName>
</protein>
<sequence>MEARSTKLVFVTALSSNDTLTAPAPPATADGLAEPLGESEAPVSGDEDTREHVDDLDEESEDAVAALLDGQ</sequence>
<proteinExistence type="predicted"/>
<comment type="caution">
    <text evidence="2">The sequence shown here is derived from an EMBL/GenBank/DDBJ whole genome shotgun (WGS) entry which is preliminary data.</text>
</comment>
<evidence type="ECO:0000313" key="3">
    <source>
        <dbReference type="Proteomes" id="UP001305414"/>
    </source>
</evidence>
<reference evidence="2 3" key="1">
    <citation type="submission" date="2023-10" db="EMBL/GenBank/DDBJ databases">
        <title>Draft genome sequence of Xylaria bambusicola isolate GMP-LS, the root and basal stem rot pathogen of sugarcane in Indonesia.</title>
        <authorList>
            <person name="Selvaraj P."/>
            <person name="Muralishankar V."/>
            <person name="Muruganantham S."/>
            <person name="Sp S."/>
            <person name="Haryani S."/>
            <person name="Lau K.J.X."/>
            <person name="Naqvi N.I."/>
        </authorList>
    </citation>
    <scope>NUCLEOTIDE SEQUENCE [LARGE SCALE GENOMIC DNA]</scope>
    <source>
        <strain evidence="2">GMP-LS</strain>
    </source>
</reference>
<evidence type="ECO:0000256" key="1">
    <source>
        <dbReference type="SAM" id="MobiDB-lite"/>
    </source>
</evidence>
<feature type="region of interest" description="Disordered" evidence="1">
    <location>
        <begin position="18"/>
        <end position="60"/>
    </location>
</feature>
<name>A0AAN7ZB06_9PEZI</name>
<feature type="compositionally biased region" description="Low complexity" evidence="1">
    <location>
        <begin position="18"/>
        <end position="33"/>
    </location>
</feature>
<accession>A0AAN7ZB06</accession>
<evidence type="ECO:0000313" key="2">
    <source>
        <dbReference type="EMBL" id="KAK5632108.1"/>
    </source>
</evidence>